<dbReference type="Proteomes" id="UP001161580">
    <property type="component" value="Unassembled WGS sequence"/>
</dbReference>
<sequence>MEDLRNHPLDVRLSALLDREIDDKEREELERLIATDDDARALYERLKHGSDVGRKAFNDMLKEPVPLALVRSIRNAQPPKEPSRLARFSPPKIDLVPTGKQALAASILLFFLGGGIGYLIGINPAAPPPPLEADPHGSTWLDEIAAYHRVYARQQRHLVEVPASEADHIVKWLTNSVGVGFKLPDLSASGLEFQGARLLVAGGKPVGQLIYKSMDGDIVAICFQRDAAPSAQESDRFEEVIRDDLGMVTWHGSQAYYVLVGPSAEANLPGLARQASADI</sequence>
<protein>
    <submittedName>
        <fullName evidence="1">Anti-sigma factor</fullName>
    </submittedName>
</protein>
<evidence type="ECO:0000313" key="2">
    <source>
        <dbReference type="Proteomes" id="UP001161580"/>
    </source>
</evidence>
<comment type="caution">
    <text evidence="1">The sequence shown here is derived from an EMBL/GenBank/DDBJ whole genome shotgun (WGS) entry which is preliminary data.</text>
</comment>
<dbReference type="AlphaFoldDB" id="A0AAE3QCS3"/>
<proteinExistence type="predicted"/>
<keyword evidence="2" id="KW-1185">Reference proteome</keyword>
<gene>
    <name evidence="1" type="ORF">MRS75_02710</name>
</gene>
<accession>A0AAE3QCS3</accession>
<organism evidence="1 2">
    <name type="scientific">Ferirhizobium litorale</name>
    <dbReference type="NCBI Taxonomy" id="2927786"/>
    <lineage>
        <taxon>Bacteria</taxon>
        <taxon>Pseudomonadati</taxon>
        <taxon>Pseudomonadota</taxon>
        <taxon>Alphaproteobacteria</taxon>
        <taxon>Hyphomicrobiales</taxon>
        <taxon>Rhizobiaceae</taxon>
        <taxon>Ferirhizobium</taxon>
    </lineage>
</organism>
<dbReference type="EMBL" id="JALDYZ010000001">
    <property type="protein sequence ID" value="MDI7920991.1"/>
    <property type="molecule type" value="Genomic_DNA"/>
</dbReference>
<reference evidence="1" key="1">
    <citation type="submission" date="2022-03" db="EMBL/GenBank/DDBJ databases">
        <title>Fererhizobium litorale gen. nov., sp. nov., isolated from sandy sediments of the Sea of Japan seashore.</title>
        <authorList>
            <person name="Romanenko L."/>
            <person name="Kurilenko V."/>
            <person name="Otstavnykh N."/>
            <person name="Svetashev V."/>
            <person name="Tekutyeva L."/>
            <person name="Isaeva M."/>
            <person name="Mikhailov V."/>
        </authorList>
    </citation>
    <scope>NUCLEOTIDE SEQUENCE</scope>
    <source>
        <strain evidence="1">KMM 9576</strain>
    </source>
</reference>
<dbReference type="RefSeq" id="WP_311785148.1">
    <property type="nucleotide sequence ID" value="NZ_JALDYY010000001.1"/>
</dbReference>
<evidence type="ECO:0000313" key="1">
    <source>
        <dbReference type="EMBL" id="MDI7920991.1"/>
    </source>
</evidence>
<name>A0AAE3QCS3_9HYPH</name>